<organism evidence="2 3">
    <name type="scientific">Parathalassolituus penaei</name>
    <dbReference type="NCBI Taxonomy" id="2997323"/>
    <lineage>
        <taxon>Bacteria</taxon>
        <taxon>Pseudomonadati</taxon>
        <taxon>Pseudomonadota</taxon>
        <taxon>Gammaproteobacteria</taxon>
        <taxon>Oceanospirillales</taxon>
        <taxon>Oceanospirillaceae</taxon>
        <taxon>Parathalassolituus</taxon>
    </lineage>
</organism>
<feature type="transmembrane region" description="Helical" evidence="1">
    <location>
        <begin position="212"/>
        <end position="234"/>
    </location>
</feature>
<proteinExistence type="predicted"/>
<dbReference type="RefSeq" id="WP_283173092.1">
    <property type="nucleotide sequence ID" value="NZ_JAPNOA010000019.1"/>
</dbReference>
<sequence>MVALAQWAMGSRNRATLVAALLLAIPILFWLGAAIIALVILRQGFREAFPVALWASLPAIGWVAAGDPTPLVMVIGTSLLAVILRSSVRLELAVMAVLVPGIFLYWLFPALMPELLPKVIEATRQSVSAALAEQPVFLAELLPYVDAVVVGGLAAIHSVMMVLCLILARHWQARLYNPGGFAAEFRMLRLPSAYALPALLLVFSAGELQPELAGMVPILTVPLVLAGIAMVHGVVHLTVASPGWLLPVYVGLFVFGPYMYTLLIFVAALDSILNIRARLKDTAGTDD</sequence>
<feature type="transmembrane region" description="Helical" evidence="1">
    <location>
        <begin position="60"/>
        <end position="83"/>
    </location>
</feature>
<feature type="transmembrane region" description="Helical" evidence="1">
    <location>
        <begin position="90"/>
        <end position="108"/>
    </location>
</feature>
<evidence type="ECO:0008006" key="4">
    <source>
        <dbReference type="Google" id="ProtNLM"/>
    </source>
</evidence>
<keyword evidence="1" id="KW-0812">Transmembrane</keyword>
<dbReference type="EMBL" id="JAPNOA010000019">
    <property type="protein sequence ID" value="MCY0964876.1"/>
    <property type="molecule type" value="Genomic_DNA"/>
</dbReference>
<feature type="transmembrane region" description="Helical" evidence="1">
    <location>
        <begin position="147"/>
        <end position="168"/>
    </location>
</feature>
<evidence type="ECO:0000313" key="2">
    <source>
        <dbReference type="EMBL" id="MCY0964876.1"/>
    </source>
</evidence>
<keyword evidence="3" id="KW-1185">Reference proteome</keyword>
<evidence type="ECO:0000256" key="1">
    <source>
        <dbReference type="SAM" id="Phobius"/>
    </source>
</evidence>
<keyword evidence="1" id="KW-0472">Membrane</keyword>
<comment type="caution">
    <text evidence="2">The sequence shown here is derived from an EMBL/GenBank/DDBJ whole genome shotgun (WGS) entry which is preliminary data.</text>
</comment>
<reference evidence="2" key="1">
    <citation type="submission" date="2022-11" db="EMBL/GenBank/DDBJ databases">
        <title>Parathalassolutuus dongxingensis gen. nov., sp. nov., a novel member of family Oceanospirillaceae isolated from a coastal shrimp pond in Guangxi, China.</title>
        <authorList>
            <person name="Chen H."/>
        </authorList>
    </citation>
    <scope>NUCLEOTIDE SEQUENCE</scope>
    <source>
        <strain evidence="2">G-43</strain>
    </source>
</reference>
<protein>
    <recommendedName>
        <fullName evidence="4">DUF2232 domain-containing protein</fullName>
    </recommendedName>
</protein>
<dbReference type="Proteomes" id="UP001150830">
    <property type="component" value="Unassembled WGS sequence"/>
</dbReference>
<feature type="transmembrane region" description="Helical" evidence="1">
    <location>
        <begin position="17"/>
        <end position="40"/>
    </location>
</feature>
<name>A0A9X3EIF9_9GAMM</name>
<dbReference type="AlphaFoldDB" id="A0A9X3EIF9"/>
<gene>
    <name evidence="2" type="ORF">OUO13_06735</name>
</gene>
<feature type="transmembrane region" description="Helical" evidence="1">
    <location>
        <begin position="246"/>
        <end position="269"/>
    </location>
</feature>
<accession>A0A9X3EIF9</accession>
<keyword evidence="1" id="KW-1133">Transmembrane helix</keyword>
<evidence type="ECO:0000313" key="3">
    <source>
        <dbReference type="Proteomes" id="UP001150830"/>
    </source>
</evidence>